<dbReference type="EMBL" id="CAJIMS010000001">
    <property type="protein sequence ID" value="CAD7810857.1"/>
    <property type="molecule type" value="Genomic_DNA"/>
</dbReference>
<sequence>MFKNTFSFDGRIKRTEYGLSYLIYIIVGLPFDLYYDNTNDPSLAISIIFLIILIPLLWFILAQGAKRCHDRGNSGWFQIIPFYIFWMIFADSGNGENEYGSNPKGIGNHGFIDEIGKKEY</sequence>
<accession>A0A9N8MHZ6</accession>
<dbReference type="Pfam" id="PF05656">
    <property type="entry name" value="DUF805"/>
    <property type="match status" value="1"/>
</dbReference>
<gene>
    <name evidence="2" type="primary">yhaI_1</name>
    <name evidence="2" type="ORF">CHRY9390_02250</name>
</gene>
<dbReference type="PANTHER" id="PTHR34980">
    <property type="entry name" value="INNER MEMBRANE PROTEIN-RELATED-RELATED"/>
    <property type="match status" value="1"/>
</dbReference>
<proteinExistence type="predicted"/>
<dbReference type="Proteomes" id="UP000662618">
    <property type="component" value="Unassembled WGS sequence"/>
</dbReference>
<evidence type="ECO:0000256" key="1">
    <source>
        <dbReference type="SAM" id="Phobius"/>
    </source>
</evidence>
<organism evidence="2 3">
    <name type="scientific">Chryseobacterium aquaeductus</name>
    <dbReference type="NCBI Taxonomy" id="2675056"/>
    <lineage>
        <taxon>Bacteria</taxon>
        <taxon>Pseudomonadati</taxon>
        <taxon>Bacteroidota</taxon>
        <taxon>Flavobacteriia</taxon>
        <taxon>Flavobacteriales</taxon>
        <taxon>Weeksellaceae</taxon>
        <taxon>Chryseobacterium group</taxon>
        <taxon>Chryseobacterium</taxon>
    </lineage>
</organism>
<dbReference type="RefSeq" id="WP_162088548.1">
    <property type="nucleotide sequence ID" value="NZ_CAJIMS010000001.1"/>
</dbReference>
<feature type="transmembrane region" description="Helical" evidence="1">
    <location>
        <begin position="41"/>
        <end position="61"/>
    </location>
</feature>
<evidence type="ECO:0000313" key="3">
    <source>
        <dbReference type="Proteomes" id="UP000662618"/>
    </source>
</evidence>
<protein>
    <submittedName>
        <fullName evidence="2">Inner membrane protein YhaI</fullName>
    </submittedName>
</protein>
<feature type="transmembrane region" description="Helical" evidence="1">
    <location>
        <begin position="73"/>
        <end position="90"/>
    </location>
</feature>
<keyword evidence="1" id="KW-0472">Membrane</keyword>
<dbReference type="InterPro" id="IPR008523">
    <property type="entry name" value="DUF805"/>
</dbReference>
<dbReference type="GO" id="GO:0005886">
    <property type="term" value="C:plasma membrane"/>
    <property type="evidence" value="ECO:0007669"/>
    <property type="project" value="TreeGrafter"/>
</dbReference>
<comment type="caution">
    <text evidence="2">The sequence shown here is derived from an EMBL/GenBank/DDBJ whole genome shotgun (WGS) entry which is preliminary data.</text>
</comment>
<keyword evidence="3" id="KW-1185">Reference proteome</keyword>
<evidence type="ECO:0000313" key="2">
    <source>
        <dbReference type="EMBL" id="CAD7810857.1"/>
    </source>
</evidence>
<name>A0A9N8MHZ6_9FLAO</name>
<feature type="transmembrane region" description="Helical" evidence="1">
    <location>
        <begin position="17"/>
        <end position="35"/>
    </location>
</feature>
<dbReference type="PANTHER" id="PTHR34980:SF3">
    <property type="entry name" value="BLR8105 PROTEIN"/>
    <property type="match status" value="1"/>
</dbReference>
<keyword evidence="1" id="KW-0812">Transmembrane</keyword>
<dbReference type="AlphaFoldDB" id="A0A9N8MHZ6"/>
<reference evidence="2" key="1">
    <citation type="submission" date="2020-12" db="EMBL/GenBank/DDBJ databases">
        <authorList>
            <person name="Rodrigo-Torres L."/>
            <person name="Arahal R. D."/>
            <person name="Lucena T."/>
        </authorList>
    </citation>
    <scope>NUCLEOTIDE SEQUENCE</scope>
    <source>
        <strain evidence="2">CECT 9390</strain>
    </source>
</reference>
<keyword evidence="1" id="KW-1133">Transmembrane helix</keyword>